<dbReference type="STRING" id="1454006.AW14_06845"/>
<protein>
    <recommendedName>
        <fullName evidence="4">Lipoprotein</fullName>
    </recommendedName>
</protein>
<dbReference type="EMBL" id="CP007202">
    <property type="protein sequence ID" value="AJR04842.1"/>
    <property type="molecule type" value="Genomic_DNA"/>
</dbReference>
<organism evidence="2 3">
    <name type="scientific">Siansivirga zeaxanthinifaciens CC-SAMT-1</name>
    <dbReference type="NCBI Taxonomy" id="1454006"/>
    <lineage>
        <taxon>Bacteria</taxon>
        <taxon>Pseudomonadati</taxon>
        <taxon>Bacteroidota</taxon>
        <taxon>Flavobacteriia</taxon>
        <taxon>Flavobacteriales</taxon>
        <taxon>Flavobacteriaceae</taxon>
        <taxon>Siansivirga</taxon>
    </lineage>
</organism>
<gene>
    <name evidence="2" type="ORF">AW14_06845</name>
</gene>
<evidence type="ECO:0000256" key="1">
    <source>
        <dbReference type="SAM" id="SignalP"/>
    </source>
</evidence>
<dbReference type="Proteomes" id="UP000032229">
    <property type="component" value="Chromosome"/>
</dbReference>
<dbReference type="KEGG" id="sze:AW14_06845"/>
<name>A0A0C5WF52_9FLAO</name>
<feature type="chain" id="PRO_5002184089" description="Lipoprotein" evidence="1">
    <location>
        <begin position="29"/>
        <end position="252"/>
    </location>
</feature>
<dbReference type="AlphaFoldDB" id="A0A0C5WF52"/>
<keyword evidence="1" id="KW-0732">Signal</keyword>
<dbReference type="RefSeq" id="WP_044638102.1">
    <property type="nucleotide sequence ID" value="NZ_CP007202.1"/>
</dbReference>
<evidence type="ECO:0000313" key="3">
    <source>
        <dbReference type="Proteomes" id="UP000032229"/>
    </source>
</evidence>
<evidence type="ECO:0000313" key="2">
    <source>
        <dbReference type="EMBL" id="AJR04842.1"/>
    </source>
</evidence>
<dbReference type="HOGENOM" id="CLU_1102214_0_0_10"/>
<feature type="signal peptide" evidence="1">
    <location>
        <begin position="1"/>
        <end position="28"/>
    </location>
</feature>
<keyword evidence="3" id="KW-1185">Reference proteome</keyword>
<sequence length="252" mass="28849">MKTILKKPNVTTIVASMLLAVVISFTTACETENTTETDYTDAEYLELDKYKFEKIKQKDIEKIAEGFKRLETIKVEGIYMIEENSPEKLNMSKKLLFFLVQGLKYSNNTLKFKSNLSKTTRLKSDNPEYWDDDQQPEDPYCFSYSIKNLGTYSFEDAKNYSDSQYGAGNGVPVGKAEEFFKHFYPNGQILSLDDFVDGDLNGTIVILTDYSNGKAHAVNGKLYVMNHVGYFDGQTDDQDWTETKYVVKIFKP</sequence>
<reference evidence="2 3" key="1">
    <citation type="submission" date="2014-02" db="EMBL/GenBank/DDBJ databases">
        <authorList>
            <person name="Young C.-C."/>
            <person name="Hameed A."/>
            <person name="Huang H.-C."/>
            <person name="Shahina M."/>
        </authorList>
    </citation>
    <scope>NUCLEOTIDE SEQUENCE [LARGE SCALE GENOMIC DNA]</scope>
    <source>
        <strain evidence="2 3">CC-SAMT-1</strain>
    </source>
</reference>
<proteinExistence type="predicted"/>
<dbReference type="PROSITE" id="PS51257">
    <property type="entry name" value="PROKAR_LIPOPROTEIN"/>
    <property type="match status" value="1"/>
</dbReference>
<accession>A0A0C5WF52</accession>
<evidence type="ECO:0008006" key="4">
    <source>
        <dbReference type="Google" id="ProtNLM"/>
    </source>
</evidence>